<dbReference type="PANTHER" id="PTHR13924">
    <property type="entry name" value="TRANSFORMING ACIDIC COILED-COIL CONTAINING PROTEIN 1/2"/>
    <property type="match status" value="1"/>
</dbReference>
<protein>
    <recommendedName>
        <fullName evidence="9">Transforming acidic coiled-coil-containing protein C-terminal domain-containing protein</fullName>
    </recommendedName>
</protein>
<dbReference type="GO" id="GO:0007052">
    <property type="term" value="P:mitotic spindle organization"/>
    <property type="evidence" value="ECO:0007669"/>
    <property type="project" value="InterPro"/>
</dbReference>
<name>A0A1X7VRD8_AMPQE</name>
<dbReference type="InterPro" id="IPR057663">
    <property type="entry name" value="TACC3_Aurora-A_bind"/>
</dbReference>
<dbReference type="GO" id="GO:0005856">
    <property type="term" value="C:cytoskeleton"/>
    <property type="evidence" value="ECO:0007669"/>
    <property type="project" value="UniProtKB-SubCell"/>
</dbReference>
<dbReference type="InParanoid" id="A0A1X7VRD8"/>
<sequence>MEGEGRGGGETLSATPTATDISNSRSPIAPAFTTTTGATTNILTESQKPNLIMSETETFKTGQVPGSPGVGGGGWDDIRELDNAENWTERTRVISKQDHQFYSQCAQGFVSELVDKLPDKSTKEDYNDYGITGDNEVPNSRSPSNPSATTTGGGGDFGYMDQFDDRDFQLSASQFNTDYFERMGSNTNTTTSALARESLYVKFDPLVGPVVPARTTPPLPPPMSGDNLLMLNTPPTATFTKSSVIGSEATPQTGTRDLMQSPNLLHMTGGNNDNMRMSPFASQSPFPKTLLDTSSSPSSNYLIGQSPSANPNISGPGLHLPPARSSLEGNPELVKVLKYTDYDLQRIIAQVRQEAQAEIESQVLAVREEYSQEFQKSQKKMDRLVKELQNLRSNNALQTSSNSKMEEECSKLKALCDEHLATEKKMLDMYEKLKEESRQIEQQRDQALADFNSMEKSFADFHQRHIKARETLTLLQKSESSLQDHIAHLEKKVESLEEMNQQLQDETFLKIQEANKIYDKLQSDHASELAVTKANVKKMTVQISSLEGQLKQKEQEKQELTLICDELMKELGSK</sequence>
<evidence type="ECO:0000256" key="7">
    <source>
        <dbReference type="SAM" id="Coils"/>
    </source>
</evidence>
<dbReference type="AlphaFoldDB" id="A0A1X7VRD8"/>
<proteinExistence type="inferred from homology"/>
<dbReference type="Pfam" id="PF25777">
    <property type="entry name" value="Aurora-A_bind_TACC3"/>
    <property type="match status" value="1"/>
</dbReference>
<evidence type="ECO:0000313" key="11">
    <source>
        <dbReference type="Proteomes" id="UP000007879"/>
    </source>
</evidence>
<dbReference type="InterPro" id="IPR039915">
    <property type="entry name" value="TACC"/>
</dbReference>
<dbReference type="STRING" id="400682.A0A1X7VRD8"/>
<evidence type="ECO:0000256" key="1">
    <source>
        <dbReference type="ARBA" id="ARBA00004245"/>
    </source>
</evidence>
<reference evidence="11" key="1">
    <citation type="journal article" date="2010" name="Nature">
        <title>The Amphimedon queenslandica genome and the evolution of animal complexity.</title>
        <authorList>
            <person name="Srivastava M."/>
            <person name="Simakov O."/>
            <person name="Chapman J."/>
            <person name="Fahey B."/>
            <person name="Gauthier M.E."/>
            <person name="Mitros T."/>
            <person name="Richards G.S."/>
            <person name="Conaco C."/>
            <person name="Dacre M."/>
            <person name="Hellsten U."/>
            <person name="Larroux C."/>
            <person name="Putnam N.H."/>
            <person name="Stanke M."/>
            <person name="Adamska M."/>
            <person name="Darling A."/>
            <person name="Degnan S.M."/>
            <person name="Oakley T.H."/>
            <person name="Plachetzki D.C."/>
            <person name="Zhai Y."/>
            <person name="Adamski M."/>
            <person name="Calcino A."/>
            <person name="Cummins S.F."/>
            <person name="Goodstein D.M."/>
            <person name="Harris C."/>
            <person name="Jackson D.J."/>
            <person name="Leys S.P."/>
            <person name="Shu S."/>
            <person name="Woodcroft B.J."/>
            <person name="Vervoort M."/>
            <person name="Kosik K.S."/>
            <person name="Manning G."/>
            <person name="Degnan B.M."/>
            <person name="Rokhsar D.S."/>
        </authorList>
    </citation>
    <scope>NUCLEOTIDE SEQUENCE [LARGE SCALE GENOMIC DNA]</scope>
</reference>
<keyword evidence="3" id="KW-0963">Cytoplasm</keyword>
<evidence type="ECO:0000313" key="10">
    <source>
        <dbReference type="EnsemblMetazoa" id="Aqu2.1.41988_001"/>
    </source>
</evidence>
<evidence type="ECO:0000256" key="3">
    <source>
        <dbReference type="ARBA" id="ARBA00022490"/>
    </source>
</evidence>
<evidence type="ECO:0000256" key="4">
    <source>
        <dbReference type="ARBA" id="ARBA00022553"/>
    </source>
</evidence>
<feature type="coiled-coil region" evidence="7">
    <location>
        <begin position="479"/>
        <end position="506"/>
    </location>
</feature>
<dbReference type="Proteomes" id="UP000007879">
    <property type="component" value="Unassembled WGS sequence"/>
</dbReference>
<feature type="domain" description="Transforming acidic coiled-coil-containing protein C-terminal" evidence="9">
    <location>
        <begin position="377"/>
        <end position="567"/>
    </location>
</feature>
<evidence type="ECO:0000256" key="8">
    <source>
        <dbReference type="SAM" id="MobiDB-lite"/>
    </source>
</evidence>
<dbReference type="OrthoDB" id="10255048at2759"/>
<evidence type="ECO:0000259" key="9">
    <source>
        <dbReference type="Pfam" id="PF05010"/>
    </source>
</evidence>
<dbReference type="GO" id="GO:0005737">
    <property type="term" value="C:cytoplasm"/>
    <property type="evidence" value="ECO:0007669"/>
    <property type="project" value="TreeGrafter"/>
</dbReference>
<feature type="compositionally biased region" description="Polar residues" evidence="8">
    <location>
        <begin position="12"/>
        <end position="26"/>
    </location>
</feature>
<dbReference type="PANTHER" id="PTHR13924:SF10">
    <property type="entry name" value="TRANSFORMING ACIDIC COILED-COIL PROTEIN, ISOFORM K"/>
    <property type="match status" value="1"/>
</dbReference>
<dbReference type="KEGG" id="aqu:100635886"/>
<dbReference type="EnsemblMetazoa" id="Aqu2.1.41988_001">
    <property type="protein sequence ID" value="Aqu2.1.41988_001"/>
    <property type="gene ID" value="Aqu2.1.41988"/>
</dbReference>
<evidence type="ECO:0000256" key="2">
    <source>
        <dbReference type="ARBA" id="ARBA00009423"/>
    </source>
</evidence>
<dbReference type="Gene3D" id="1.20.5.1700">
    <property type="match status" value="1"/>
</dbReference>
<accession>A0A1X7VRD8</accession>
<keyword evidence="4" id="KW-0597">Phosphoprotein</keyword>
<organism evidence="10">
    <name type="scientific">Amphimedon queenslandica</name>
    <name type="common">Sponge</name>
    <dbReference type="NCBI Taxonomy" id="400682"/>
    <lineage>
        <taxon>Eukaryota</taxon>
        <taxon>Metazoa</taxon>
        <taxon>Porifera</taxon>
        <taxon>Demospongiae</taxon>
        <taxon>Heteroscleromorpha</taxon>
        <taxon>Haplosclerida</taxon>
        <taxon>Niphatidae</taxon>
        <taxon>Amphimedon</taxon>
    </lineage>
</organism>
<keyword evidence="5 7" id="KW-0175">Coiled coil</keyword>
<gene>
    <name evidence="10" type="primary">100635886</name>
</gene>
<comment type="similarity">
    <text evidence="2">Belongs to the TACC family.</text>
</comment>
<feature type="region of interest" description="Disordered" evidence="8">
    <location>
        <begin position="121"/>
        <end position="158"/>
    </location>
</feature>
<feature type="coiled-coil region" evidence="7">
    <location>
        <begin position="536"/>
        <end position="570"/>
    </location>
</feature>
<evidence type="ECO:0000256" key="6">
    <source>
        <dbReference type="ARBA" id="ARBA00023212"/>
    </source>
</evidence>
<keyword evidence="6" id="KW-0206">Cytoskeleton</keyword>
<feature type="region of interest" description="Disordered" evidence="8">
    <location>
        <begin position="1"/>
        <end position="33"/>
    </location>
</feature>
<dbReference type="InterPro" id="IPR007707">
    <property type="entry name" value="TACC_C"/>
</dbReference>
<dbReference type="Pfam" id="PF05010">
    <property type="entry name" value="TACC_C"/>
    <property type="match status" value="1"/>
</dbReference>
<feature type="compositionally biased region" description="Polar residues" evidence="8">
    <location>
        <begin position="137"/>
        <end position="150"/>
    </location>
</feature>
<dbReference type="OMA" id="TKYEKCK"/>
<feature type="coiled-coil region" evidence="7">
    <location>
        <begin position="367"/>
        <end position="450"/>
    </location>
</feature>
<dbReference type="EnsemblMetazoa" id="XM_003383290.3">
    <property type="protein sequence ID" value="XP_003383338.1"/>
    <property type="gene ID" value="LOC100635886"/>
</dbReference>
<keyword evidence="11" id="KW-1185">Reference proteome</keyword>
<reference evidence="10" key="2">
    <citation type="submission" date="2017-05" db="UniProtKB">
        <authorList>
            <consortium name="EnsemblMetazoa"/>
        </authorList>
    </citation>
    <scope>IDENTIFICATION</scope>
</reference>
<comment type="subcellular location">
    <subcellularLocation>
        <location evidence="1">Cytoplasm</location>
        <location evidence="1">Cytoskeleton</location>
    </subcellularLocation>
</comment>
<evidence type="ECO:0000256" key="5">
    <source>
        <dbReference type="ARBA" id="ARBA00023054"/>
    </source>
</evidence>